<dbReference type="InterPro" id="IPR040267">
    <property type="entry name" value="EID1-like"/>
</dbReference>
<feature type="region of interest" description="Disordered" evidence="1">
    <location>
        <begin position="284"/>
        <end position="396"/>
    </location>
</feature>
<dbReference type="InterPro" id="IPR036047">
    <property type="entry name" value="F-box-like_dom_sf"/>
</dbReference>
<proteinExistence type="predicted"/>
<comment type="caution">
    <text evidence="3">The sequence shown here is derived from an EMBL/GenBank/DDBJ whole genome shotgun (WGS) entry which is preliminary data.</text>
</comment>
<dbReference type="Proteomes" id="UP000824890">
    <property type="component" value="Unassembled WGS sequence"/>
</dbReference>
<feature type="non-terminal residue" evidence="3">
    <location>
        <position position="1"/>
    </location>
</feature>
<reference evidence="3 4" key="1">
    <citation type="submission" date="2021-05" db="EMBL/GenBank/DDBJ databases">
        <title>Genome Assembly of Synthetic Allotetraploid Brassica napus Reveals Homoeologous Exchanges between Subgenomes.</title>
        <authorList>
            <person name="Davis J.T."/>
        </authorList>
    </citation>
    <scope>NUCLEOTIDE SEQUENCE [LARGE SCALE GENOMIC DNA]</scope>
    <source>
        <strain evidence="4">cv. Da-Ae</strain>
        <tissue evidence="3">Seedling</tissue>
    </source>
</reference>
<evidence type="ECO:0000256" key="1">
    <source>
        <dbReference type="SAM" id="MobiDB-lite"/>
    </source>
</evidence>
<feature type="region of interest" description="Disordered" evidence="1">
    <location>
        <begin position="704"/>
        <end position="758"/>
    </location>
</feature>
<organism evidence="3 4">
    <name type="scientific">Brassica napus</name>
    <name type="common">Rape</name>
    <dbReference type="NCBI Taxonomy" id="3708"/>
    <lineage>
        <taxon>Eukaryota</taxon>
        <taxon>Viridiplantae</taxon>
        <taxon>Streptophyta</taxon>
        <taxon>Embryophyta</taxon>
        <taxon>Tracheophyta</taxon>
        <taxon>Spermatophyta</taxon>
        <taxon>Magnoliopsida</taxon>
        <taxon>eudicotyledons</taxon>
        <taxon>Gunneridae</taxon>
        <taxon>Pentapetalae</taxon>
        <taxon>rosids</taxon>
        <taxon>malvids</taxon>
        <taxon>Brassicales</taxon>
        <taxon>Brassicaceae</taxon>
        <taxon>Brassiceae</taxon>
        <taxon>Brassica</taxon>
    </lineage>
</organism>
<dbReference type="PANTHER" id="PTHR31348">
    <property type="entry name" value="EID1-LIKE F-BOX PROTEIN 2-RELATED"/>
    <property type="match status" value="1"/>
</dbReference>
<accession>A0ABQ8A6U9</accession>
<dbReference type="PANTHER" id="PTHR31348:SF2">
    <property type="entry name" value="EID1-LIKE F-BOX PROTEIN 1"/>
    <property type="match status" value="1"/>
</dbReference>
<name>A0ABQ8A6U9_BRANA</name>
<evidence type="ECO:0000313" key="4">
    <source>
        <dbReference type="Proteomes" id="UP000824890"/>
    </source>
</evidence>
<feature type="compositionally biased region" description="Acidic residues" evidence="1">
    <location>
        <begin position="284"/>
        <end position="309"/>
    </location>
</feature>
<protein>
    <recommendedName>
        <fullName evidence="2">Calmodulin-binding domain-containing protein</fullName>
    </recommendedName>
</protein>
<feature type="compositionally biased region" description="Basic and acidic residues" evidence="1">
    <location>
        <begin position="710"/>
        <end position="719"/>
    </location>
</feature>
<dbReference type="InterPro" id="IPR012417">
    <property type="entry name" value="CaM-bd_dom_pln"/>
</dbReference>
<keyword evidence="4" id="KW-1185">Reference proteome</keyword>
<feature type="compositionally biased region" description="Polar residues" evidence="1">
    <location>
        <begin position="364"/>
        <end position="385"/>
    </location>
</feature>
<dbReference type="SUPFAM" id="SSF81383">
    <property type="entry name" value="F-box domain"/>
    <property type="match status" value="1"/>
</dbReference>
<dbReference type="EMBL" id="JAGKQM010000013">
    <property type="protein sequence ID" value="KAH0888267.1"/>
    <property type="molecule type" value="Genomic_DNA"/>
</dbReference>
<feature type="region of interest" description="Disordered" evidence="1">
    <location>
        <begin position="253"/>
        <end position="272"/>
    </location>
</feature>
<evidence type="ECO:0000259" key="2">
    <source>
        <dbReference type="SMART" id="SM01054"/>
    </source>
</evidence>
<evidence type="ECO:0000313" key="3">
    <source>
        <dbReference type="EMBL" id="KAH0888267.1"/>
    </source>
</evidence>
<feature type="compositionally biased region" description="Polar residues" evidence="1">
    <location>
        <begin position="740"/>
        <end position="758"/>
    </location>
</feature>
<sequence length="758" mass="84870">RCLPDSPDVNRSWRRLSTRKLSFLYTEETLLPNYLRSPTGSCHDACKYGRKQESQDKPRVSPLKRVNRSFSGTLSFGSPLRKKKALTKSVLSPSLGSDGGCEHEVSKVGHRSRLKAVSLSDSKRKKTVSHSFKATVVSRRRAVEMVEQNKRVTALKLKSVAQTAAMALRRSTVNRKKVSGGSEASETKKVVLPLRAIVTPKRCSRSLKTKKESNSLSSVPLKQKLVEEKCKDLVEEKTLYVIKMNTGNETVASDQNQRCVMDPPIDDPKSEKCQDEAVCVVTEANDESPQQEEVEEADENENESLSEDENTTRQAKSKPISTESTLDGKSMKLKFKRGKVLDVESQDNNSPRKLKFKRGETLTGADTFSKASSQRSLKTKGTNFSNEKEKQHKPKPLEVVLKHQDTEEKSDSSRALLFNNVIEETANKLVETRKSKVKALVGAFESVISLQERNSSPTTTMILPKQYRCTHSPTCQCTRGHLSEDVLLLVFQHLNWNPKLVATLSCVCKWFDDFAKRVLWKEFCKTRAPRMMLDLQSSGSHCIDGNWRALGKLLIYCSGCTQGGLFNSTVQIPGHFVYRTRFSRTLGRSLLPPQCRTDVLYVSDPCEHLDQGEEGDVGLFRGIFKSFPTSRVRKVIINKAVPFHPSEVCPYCKAKLWSMLQAKIIPQSACVRLEAYEDCIEYFVCLNGHLLGICTLAPLSDSEEAVPSEDSNHTEKKQDNGSVKENGLKRRHSLLGGSENGPSPQKRLTSSNQCDIDV</sequence>
<feature type="domain" description="Calmodulin-binding" evidence="2">
    <location>
        <begin position="329"/>
        <end position="449"/>
    </location>
</feature>
<gene>
    <name evidence="3" type="ORF">HID58_050696</name>
</gene>
<dbReference type="Pfam" id="PF07839">
    <property type="entry name" value="CaM_binding"/>
    <property type="match status" value="1"/>
</dbReference>
<dbReference type="SMART" id="SM01054">
    <property type="entry name" value="CaM_binding"/>
    <property type="match status" value="1"/>
</dbReference>